<evidence type="ECO:0000313" key="2">
    <source>
        <dbReference type="Proteomes" id="UP000287027"/>
    </source>
</evidence>
<dbReference type="EMBL" id="CP042808">
    <property type="protein sequence ID" value="QEE85965.1"/>
    <property type="molecule type" value="Genomic_DNA"/>
</dbReference>
<accession>A0A5B9GQS9</accession>
<sequence length="107" mass="11341">MPANQIVLFASGTGANTYAPAVWSAKPEVSFGYQVGIADATSVNTALRQTSFVAAMIGQYTADQSGNDTLDNGDVPTFENNFKSALSNTFKNQLAASAPYLYFMGQI</sequence>
<name>A0A5B9GQS9_9PROT</name>
<reference evidence="1 2" key="1">
    <citation type="submission" date="2019-08" db="EMBL/GenBank/DDBJ databases">
        <title>Acetobacter oryzioeni sp. nov., isolated from Korean rice wine vinegar.</title>
        <authorList>
            <person name="Baek J.H."/>
            <person name="Kim K.H."/>
            <person name="Jeon C.O."/>
            <person name="Han D.M."/>
        </authorList>
    </citation>
    <scope>NUCLEOTIDE SEQUENCE [LARGE SCALE GENOMIC DNA]</scope>
    <source>
        <strain evidence="1 2">B6</strain>
    </source>
</reference>
<keyword evidence="2" id="KW-1185">Reference proteome</keyword>
<proteinExistence type="predicted"/>
<evidence type="ECO:0000313" key="1">
    <source>
        <dbReference type="EMBL" id="QEE85965.1"/>
    </source>
</evidence>
<dbReference type="AlphaFoldDB" id="A0A5B9GQS9"/>
<dbReference type="RefSeq" id="WP_128105805.1">
    <property type="nucleotide sequence ID" value="NZ_CP042808.1"/>
</dbReference>
<dbReference type="Proteomes" id="UP000287027">
    <property type="component" value="Chromosome"/>
</dbReference>
<dbReference type="KEGG" id="aoy:EOV40_009765"/>
<gene>
    <name evidence="1" type="ORF">EOV40_009765</name>
</gene>
<protein>
    <submittedName>
        <fullName evidence="1">Uncharacterized protein</fullName>
    </submittedName>
</protein>
<organism evidence="1 2">
    <name type="scientific">Acetobacter oryzoeni</name>
    <dbReference type="NCBI Taxonomy" id="2500548"/>
    <lineage>
        <taxon>Bacteria</taxon>
        <taxon>Pseudomonadati</taxon>
        <taxon>Pseudomonadota</taxon>
        <taxon>Alphaproteobacteria</taxon>
        <taxon>Acetobacterales</taxon>
        <taxon>Acetobacteraceae</taxon>
        <taxon>Acetobacter</taxon>
    </lineage>
</organism>